<organism evidence="4 5">
    <name type="scientific">Punica granatum</name>
    <name type="common">Pomegranate</name>
    <dbReference type="NCBI Taxonomy" id="22663"/>
    <lineage>
        <taxon>Eukaryota</taxon>
        <taxon>Viridiplantae</taxon>
        <taxon>Streptophyta</taxon>
        <taxon>Embryophyta</taxon>
        <taxon>Tracheophyta</taxon>
        <taxon>Spermatophyta</taxon>
        <taxon>Magnoliopsida</taxon>
        <taxon>eudicotyledons</taxon>
        <taxon>Gunneridae</taxon>
        <taxon>Pentapetalae</taxon>
        <taxon>rosids</taxon>
        <taxon>malvids</taxon>
        <taxon>Myrtales</taxon>
        <taxon>Lythraceae</taxon>
        <taxon>Punica</taxon>
    </lineage>
</organism>
<reference evidence="6" key="3">
    <citation type="journal article" date="2020" name="Plant Biotechnol. J.">
        <title>The pomegranate (Punica granatum L.) draft genome dissects genetic divergence between soft- and hard-seeded cultivars.</title>
        <authorList>
            <person name="Luo X."/>
            <person name="Li H."/>
            <person name="Wu Z."/>
            <person name="Yao W."/>
            <person name="Zhao P."/>
            <person name="Cao D."/>
            <person name="Yu H."/>
            <person name="Li K."/>
            <person name="Poudel K."/>
            <person name="Zhao D."/>
            <person name="Zhang F."/>
            <person name="Xia X."/>
            <person name="Chen L."/>
            <person name="Wang Q."/>
            <person name="Jing D."/>
            <person name="Cao S."/>
        </authorList>
    </citation>
    <scope>NUCLEOTIDE SEQUENCE [LARGE SCALE GENOMIC DNA]</scope>
</reference>
<reference evidence="5" key="1">
    <citation type="journal article" date="2017" name="Plant J.">
        <title>The pomegranate (Punica granatum L.) genome and the genomics of punicalagin biosynthesis.</title>
        <authorList>
            <person name="Qin G."/>
            <person name="Xu C."/>
            <person name="Ming R."/>
            <person name="Tang H."/>
            <person name="Guyot R."/>
            <person name="Kramer E.M."/>
            <person name="Hu Y."/>
            <person name="Yi X."/>
            <person name="Qi Y."/>
            <person name="Xu X."/>
            <person name="Gao Z."/>
            <person name="Pan H."/>
            <person name="Jian J."/>
            <person name="Tian Y."/>
            <person name="Yue Z."/>
            <person name="Xu Y."/>
        </authorList>
    </citation>
    <scope>NUCLEOTIDE SEQUENCE [LARGE SCALE GENOMIC DNA]</scope>
    <source>
        <strain evidence="5">cv. Dabenzi</strain>
    </source>
</reference>
<reference evidence="7" key="4">
    <citation type="submission" date="2025-04" db="UniProtKB">
        <authorList>
            <consortium name="RefSeq"/>
        </authorList>
    </citation>
    <scope>IDENTIFICATION</scope>
    <source>
        <tissue evidence="7">Leaf</tissue>
    </source>
</reference>
<dbReference type="EMBL" id="MTKT01002214">
    <property type="protein sequence ID" value="OWM80916.1"/>
    <property type="molecule type" value="Genomic_DNA"/>
</dbReference>
<evidence type="ECO:0000256" key="1">
    <source>
        <dbReference type="ARBA" id="ARBA00010582"/>
    </source>
</evidence>
<dbReference type="GeneID" id="116196196"/>
<evidence type="ECO:0000313" key="7">
    <source>
        <dbReference type="RefSeq" id="XP_031381663.1"/>
    </source>
</evidence>
<accession>A0A218X8B2</accession>
<dbReference type="Proteomes" id="UP000515151">
    <property type="component" value="Chromosome 1"/>
</dbReference>
<protein>
    <submittedName>
        <fullName evidence="7">Snakin-2-like</fullName>
    </submittedName>
</protein>
<dbReference type="RefSeq" id="XP_031381663.1">
    <property type="nucleotide sequence ID" value="XM_031525803.1"/>
</dbReference>
<evidence type="ECO:0000313" key="4">
    <source>
        <dbReference type="EMBL" id="OWM80916.1"/>
    </source>
</evidence>
<dbReference type="InterPro" id="IPR003854">
    <property type="entry name" value="GASA"/>
</dbReference>
<keyword evidence="6" id="KW-1185">Reference proteome</keyword>
<evidence type="ECO:0000313" key="5">
    <source>
        <dbReference type="Proteomes" id="UP000197138"/>
    </source>
</evidence>
<evidence type="ECO:0000256" key="3">
    <source>
        <dbReference type="SAM" id="SignalP"/>
    </source>
</evidence>
<comment type="similarity">
    <text evidence="1">Belongs to the GASA family.</text>
</comment>
<dbReference type="PANTHER" id="PTHR23201">
    <property type="entry name" value="EXTENSIN, PROLINE-RICH PROTEIN"/>
    <property type="match status" value="1"/>
</dbReference>
<keyword evidence="2" id="KW-0939">Gibberellin signaling pathway</keyword>
<evidence type="ECO:0000313" key="6">
    <source>
        <dbReference type="Proteomes" id="UP000515151"/>
    </source>
</evidence>
<dbReference type="AlphaFoldDB" id="A0A218X8B2"/>
<name>A0A218X8B2_PUNGR</name>
<dbReference type="PANTHER" id="PTHR23201:SF104">
    <property type="entry name" value="GIBBERELLIN-REGULATED PROTEIN 1"/>
    <property type="match status" value="1"/>
</dbReference>
<dbReference type="OrthoDB" id="625265at2759"/>
<feature type="chain" id="PRO_5044569114" evidence="3">
    <location>
        <begin position="25"/>
        <end position="103"/>
    </location>
</feature>
<gene>
    <name evidence="7" type="primary">LOC116196196</name>
    <name evidence="4" type="ORF">CDL15_Pgr006947</name>
</gene>
<feature type="signal peptide" evidence="3">
    <location>
        <begin position="1"/>
        <end position="24"/>
    </location>
</feature>
<sequence>MSKVVVASFVLCLLLLHQLASVEADDQMDRTAEAKSDVSEQKIDCKAACAARCRLASRQNLCHRACGTCCARCNCVPPGTSGNRDVCRCYATMTTHGGRLKCP</sequence>
<keyword evidence="3" id="KW-0732">Signal</keyword>
<dbReference type="Pfam" id="PF02704">
    <property type="entry name" value="GASA"/>
    <property type="match status" value="1"/>
</dbReference>
<dbReference type="GO" id="GO:0009740">
    <property type="term" value="P:gibberellic acid mediated signaling pathway"/>
    <property type="evidence" value="ECO:0007669"/>
    <property type="project" value="UniProtKB-KW"/>
</dbReference>
<proteinExistence type="inferred from homology"/>
<reference evidence="4" key="2">
    <citation type="submission" date="2017-06" db="EMBL/GenBank/DDBJ databases">
        <title>The pomegranate genome and the genomics of punicalagin biosynthesis.</title>
        <authorList>
            <person name="Xu C."/>
        </authorList>
    </citation>
    <scope>NUCLEOTIDE SEQUENCE [LARGE SCALE GENOMIC DNA]</scope>
    <source>
        <tissue evidence="4">Fresh leaf</tissue>
    </source>
</reference>
<evidence type="ECO:0000256" key="2">
    <source>
        <dbReference type="ARBA" id="ARBA00022941"/>
    </source>
</evidence>
<dbReference type="Proteomes" id="UP000197138">
    <property type="component" value="Unassembled WGS sequence"/>
</dbReference>